<reference evidence="1 2" key="1">
    <citation type="submission" date="2013-05" db="EMBL/GenBank/DDBJ databases">
        <title>Draft genome sequence of Rubidibacter lacunae KORDI 51-2.</title>
        <authorList>
            <person name="Choi D.H."/>
            <person name="Noh J.H."/>
            <person name="Kwon K.-K."/>
            <person name="Lee J.-H."/>
            <person name="Ryu J.-Y."/>
        </authorList>
    </citation>
    <scope>NUCLEOTIDE SEQUENCE [LARGE SCALE GENOMIC DNA]</scope>
    <source>
        <strain evidence="1 2">KORDI 51-2</strain>
    </source>
</reference>
<dbReference type="Proteomes" id="UP000016960">
    <property type="component" value="Unassembled WGS sequence"/>
</dbReference>
<organism evidence="1 2">
    <name type="scientific">Rubidibacter lacunae KORDI 51-2</name>
    <dbReference type="NCBI Taxonomy" id="582515"/>
    <lineage>
        <taxon>Bacteria</taxon>
        <taxon>Bacillati</taxon>
        <taxon>Cyanobacteriota</taxon>
        <taxon>Cyanophyceae</taxon>
        <taxon>Oscillatoriophycideae</taxon>
        <taxon>Chroococcales</taxon>
        <taxon>Aphanothecaceae</taxon>
        <taxon>Rubidibacter</taxon>
    </lineage>
</organism>
<keyword evidence="2" id="KW-1185">Reference proteome</keyword>
<sequence length="93" mass="10055">MAPCTSATITVQDYQFGFGGAFHAAENSPVRSVGRRLLLERSTALTRSEGMTLPLFESCFGLELVIGDGLDSCQRVSPLKELAMAELHESSFT</sequence>
<proteinExistence type="predicted"/>
<gene>
    <name evidence="1" type="ORF">KR51_00037880</name>
</gene>
<evidence type="ECO:0000313" key="1">
    <source>
        <dbReference type="EMBL" id="ERN39768.1"/>
    </source>
</evidence>
<evidence type="ECO:0000313" key="2">
    <source>
        <dbReference type="Proteomes" id="UP000016960"/>
    </source>
</evidence>
<dbReference type="EMBL" id="ASSJ01000098">
    <property type="protein sequence ID" value="ERN39768.1"/>
    <property type="molecule type" value="Genomic_DNA"/>
</dbReference>
<dbReference type="InParanoid" id="U5D512"/>
<comment type="caution">
    <text evidence="1">The sequence shown here is derived from an EMBL/GenBank/DDBJ whole genome shotgun (WGS) entry which is preliminary data.</text>
</comment>
<dbReference type="AlphaFoldDB" id="U5D512"/>
<protein>
    <submittedName>
        <fullName evidence="1">Uncharacterized protein</fullName>
    </submittedName>
</protein>
<name>U5D512_9CHRO</name>
<accession>U5D512</accession>